<evidence type="ECO:0000256" key="8">
    <source>
        <dbReference type="ARBA" id="ARBA00022989"/>
    </source>
</evidence>
<keyword evidence="8 11" id="KW-1133">Transmembrane helix</keyword>
<name>A0A2W4CXW2_9HYPH</name>
<dbReference type="PANTHER" id="PTHR45436">
    <property type="entry name" value="SENSOR HISTIDINE KINASE YKOH"/>
    <property type="match status" value="1"/>
</dbReference>
<keyword evidence="4" id="KW-0597">Phosphoprotein</keyword>
<evidence type="ECO:0000256" key="4">
    <source>
        <dbReference type="ARBA" id="ARBA00022553"/>
    </source>
</evidence>
<dbReference type="InterPro" id="IPR003594">
    <property type="entry name" value="HATPase_dom"/>
</dbReference>
<accession>A0A2W4CXW2</accession>
<dbReference type="Pfam" id="PF00672">
    <property type="entry name" value="HAMP"/>
    <property type="match status" value="1"/>
</dbReference>
<dbReference type="EC" id="2.7.13.3" evidence="3"/>
<dbReference type="InterPro" id="IPR004358">
    <property type="entry name" value="Sig_transdc_His_kin-like_C"/>
</dbReference>
<dbReference type="InterPro" id="IPR050428">
    <property type="entry name" value="TCS_sensor_his_kinase"/>
</dbReference>
<evidence type="ECO:0000313" key="15">
    <source>
        <dbReference type="Proteomes" id="UP000248925"/>
    </source>
</evidence>
<dbReference type="RefSeq" id="WP_111159811.1">
    <property type="nucleotide sequence ID" value="NZ_PCDP01000028.1"/>
</dbReference>
<keyword evidence="7 14" id="KW-0418">Kinase</keyword>
<dbReference type="SUPFAM" id="SSF55874">
    <property type="entry name" value="ATPase domain of HSP90 chaperone/DNA topoisomerase II/histidine kinase"/>
    <property type="match status" value="1"/>
</dbReference>
<dbReference type="Proteomes" id="UP000248925">
    <property type="component" value="Unassembled WGS sequence"/>
</dbReference>
<keyword evidence="5" id="KW-0808">Transferase</keyword>
<dbReference type="Pfam" id="PF02518">
    <property type="entry name" value="HATPase_c"/>
    <property type="match status" value="1"/>
</dbReference>
<dbReference type="SUPFAM" id="SSF47384">
    <property type="entry name" value="Homodimeric domain of signal transducing histidine kinase"/>
    <property type="match status" value="1"/>
</dbReference>
<dbReference type="PROSITE" id="PS50885">
    <property type="entry name" value="HAMP"/>
    <property type="match status" value="1"/>
</dbReference>
<feature type="domain" description="HAMP" evidence="13">
    <location>
        <begin position="177"/>
        <end position="230"/>
    </location>
</feature>
<evidence type="ECO:0000313" key="14">
    <source>
        <dbReference type="EMBL" id="PZM15045.1"/>
    </source>
</evidence>
<protein>
    <recommendedName>
        <fullName evidence="3">histidine kinase</fullName>
        <ecNumber evidence="3">2.7.13.3</ecNumber>
    </recommendedName>
</protein>
<comment type="subcellular location">
    <subcellularLocation>
        <location evidence="2">Membrane</location>
    </subcellularLocation>
</comment>
<dbReference type="SMART" id="SM00388">
    <property type="entry name" value="HisKA"/>
    <property type="match status" value="1"/>
</dbReference>
<evidence type="ECO:0000256" key="5">
    <source>
        <dbReference type="ARBA" id="ARBA00022679"/>
    </source>
</evidence>
<dbReference type="InterPro" id="IPR005467">
    <property type="entry name" value="His_kinase_dom"/>
</dbReference>
<keyword evidence="15" id="KW-1185">Reference proteome</keyword>
<dbReference type="InterPro" id="IPR036097">
    <property type="entry name" value="HisK_dim/P_sf"/>
</dbReference>
<evidence type="ECO:0000256" key="6">
    <source>
        <dbReference type="ARBA" id="ARBA00022692"/>
    </source>
</evidence>
<dbReference type="Gene3D" id="3.30.565.10">
    <property type="entry name" value="Histidine kinase-like ATPase, C-terminal domain"/>
    <property type="match status" value="1"/>
</dbReference>
<keyword evidence="10 11" id="KW-0472">Membrane</keyword>
<dbReference type="Gene3D" id="6.10.340.10">
    <property type="match status" value="1"/>
</dbReference>
<feature type="transmembrane region" description="Helical" evidence="11">
    <location>
        <begin position="152"/>
        <end position="176"/>
    </location>
</feature>
<evidence type="ECO:0000256" key="10">
    <source>
        <dbReference type="ARBA" id="ARBA00023136"/>
    </source>
</evidence>
<dbReference type="InterPro" id="IPR036890">
    <property type="entry name" value="HATPase_C_sf"/>
</dbReference>
<evidence type="ECO:0000256" key="11">
    <source>
        <dbReference type="SAM" id="Phobius"/>
    </source>
</evidence>
<dbReference type="OrthoDB" id="9815202at2"/>
<evidence type="ECO:0000256" key="9">
    <source>
        <dbReference type="ARBA" id="ARBA00023012"/>
    </source>
</evidence>
<reference evidence="14 15" key="1">
    <citation type="journal article" date="2018" name="Sci. Rep.">
        <title>Rhizobium tumorigenes sp. nov., a novel plant tumorigenic bacterium isolated from cane gall tumors on thornless blackberry.</title>
        <authorList>
            <person name="Kuzmanovi N."/>
            <person name="Smalla K."/>
            <person name="Gronow S."/>
            <person name="PuBawska J."/>
        </authorList>
    </citation>
    <scope>NUCLEOTIDE SEQUENCE [LARGE SCALE GENOMIC DNA]</scope>
    <source>
        <strain evidence="14 15">CCBAU 85046</strain>
    </source>
</reference>
<sequence>MGHASLYRSTPFRLAMTFGLLFVVAFLVSGLVTYQLLKRQLSGALDTSVSEIYSVTASAYAPDDIEDLITTITAYSDLKSSEKRVFSLVDPKGKRIAGNFTASPLPDGFSTVEGLDVGSDDDSKFRLYAGTVGGNRLIVGQSFAETDDLENIAFFSFSWALVMIVLIAIAGSTFLATRAQRRLDGIVRTMFDVSNGQMDARIPLRASKDDIDTVSRQINQALDRLSATVDGMRQVSADIAHELKTPLNRLKMTIEEAVAKGDEENPLHTYLVEALAESDRINATFEALLRISQIEAGARKARFRNLDLLDVMKAVEEIYSGVAEDSGQSLNLETNLVEACVTGDQELLTQLLVNLVENAINHCPTGTRIILSLSATSIHLVAEVRDNGPGIPPRERDLVFQRLYRLDKSRTTPGSGLGLTLVRAISDLHSGQIVVTDNHPGLRISVHLPKSRSTKR</sequence>
<evidence type="ECO:0000256" key="2">
    <source>
        <dbReference type="ARBA" id="ARBA00004370"/>
    </source>
</evidence>
<comment type="caution">
    <text evidence="14">The sequence shown here is derived from an EMBL/GenBank/DDBJ whole genome shotgun (WGS) entry which is preliminary data.</text>
</comment>
<evidence type="ECO:0000259" key="13">
    <source>
        <dbReference type="PROSITE" id="PS50885"/>
    </source>
</evidence>
<dbReference type="GO" id="GO:0000155">
    <property type="term" value="F:phosphorelay sensor kinase activity"/>
    <property type="evidence" value="ECO:0007669"/>
    <property type="project" value="InterPro"/>
</dbReference>
<dbReference type="Pfam" id="PF00512">
    <property type="entry name" value="HisKA"/>
    <property type="match status" value="1"/>
</dbReference>
<dbReference type="AlphaFoldDB" id="A0A2W4CXW2"/>
<dbReference type="PANTHER" id="PTHR45436:SF8">
    <property type="entry name" value="HISTIDINE KINASE"/>
    <property type="match status" value="1"/>
</dbReference>
<organism evidence="14 15">
    <name type="scientific">Rhizobium tubonense</name>
    <dbReference type="NCBI Taxonomy" id="484088"/>
    <lineage>
        <taxon>Bacteria</taxon>
        <taxon>Pseudomonadati</taxon>
        <taxon>Pseudomonadota</taxon>
        <taxon>Alphaproteobacteria</taxon>
        <taxon>Hyphomicrobiales</taxon>
        <taxon>Rhizobiaceae</taxon>
        <taxon>Rhizobium/Agrobacterium group</taxon>
        <taxon>Rhizobium</taxon>
    </lineage>
</organism>
<gene>
    <name evidence="14" type="ORF">CPY51_08340</name>
</gene>
<dbReference type="SMART" id="SM00304">
    <property type="entry name" value="HAMP"/>
    <property type="match status" value="1"/>
</dbReference>
<evidence type="ECO:0000256" key="3">
    <source>
        <dbReference type="ARBA" id="ARBA00012438"/>
    </source>
</evidence>
<feature type="transmembrane region" description="Helical" evidence="11">
    <location>
        <begin position="12"/>
        <end position="37"/>
    </location>
</feature>
<dbReference type="PROSITE" id="PS50109">
    <property type="entry name" value="HIS_KIN"/>
    <property type="match status" value="1"/>
</dbReference>
<evidence type="ECO:0000256" key="7">
    <source>
        <dbReference type="ARBA" id="ARBA00022777"/>
    </source>
</evidence>
<comment type="catalytic activity">
    <reaction evidence="1">
        <text>ATP + protein L-histidine = ADP + protein N-phospho-L-histidine.</text>
        <dbReference type="EC" id="2.7.13.3"/>
    </reaction>
</comment>
<keyword evidence="6 11" id="KW-0812">Transmembrane</keyword>
<dbReference type="SMART" id="SM00387">
    <property type="entry name" value="HATPase_c"/>
    <property type="match status" value="1"/>
</dbReference>
<dbReference type="CDD" id="cd00082">
    <property type="entry name" value="HisKA"/>
    <property type="match status" value="1"/>
</dbReference>
<dbReference type="EMBL" id="PCDP01000028">
    <property type="protein sequence ID" value="PZM15045.1"/>
    <property type="molecule type" value="Genomic_DNA"/>
</dbReference>
<dbReference type="PRINTS" id="PR00344">
    <property type="entry name" value="BCTRLSENSOR"/>
</dbReference>
<dbReference type="InterPro" id="IPR003660">
    <property type="entry name" value="HAMP_dom"/>
</dbReference>
<dbReference type="InterPro" id="IPR003661">
    <property type="entry name" value="HisK_dim/P_dom"/>
</dbReference>
<dbReference type="GO" id="GO:0005886">
    <property type="term" value="C:plasma membrane"/>
    <property type="evidence" value="ECO:0007669"/>
    <property type="project" value="TreeGrafter"/>
</dbReference>
<evidence type="ECO:0000259" key="12">
    <source>
        <dbReference type="PROSITE" id="PS50109"/>
    </source>
</evidence>
<evidence type="ECO:0000256" key="1">
    <source>
        <dbReference type="ARBA" id="ARBA00000085"/>
    </source>
</evidence>
<proteinExistence type="predicted"/>
<keyword evidence="9" id="KW-0902">Two-component regulatory system</keyword>
<dbReference type="Gene3D" id="1.10.287.130">
    <property type="match status" value="1"/>
</dbReference>
<feature type="domain" description="Histidine kinase" evidence="12">
    <location>
        <begin position="238"/>
        <end position="452"/>
    </location>
</feature>